<dbReference type="RefSeq" id="WP_130521597.1">
    <property type="nucleotide sequence ID" value="NZ_SHMA01000011.1"/>
</dbReference>
<feature type="transmembrane region" description="Helical" evidence="1">
    <location>
        <begin position="576"/>
        <end position="596"/>
    </location>
</feature>
<evidence type="ECO:0000313" key="3">
    <source>
        <dbReference type="Proteomes" id="UP000291286"/>
    </source>
</evidence>
<proteinExistence type="predicted"/>
<keyword evidence="1" id="KW-0812">Transmembrane</keyword>
<dbReference type="EMBL" id="SHMB01000011">
    <property type="protein sequence ID" value="TAA24729.1"/>
    <property type="molecule type" value="Genomic_DNA"/>
</dbReference>
<reference evidence="2 3" key="1">
    <citation type="submission" date="2019-02" db="EMBL/GenBank/DDBJ databases">
        <title>WGS of Pseudoxanthomonas species novum from clinical isolates.</title>
        <authorList>
            <person name="Bernier A.-M."/>
            <person name="Bernard K."/>
            <person name="Vachon A."/>
        </authorList>
    </citation>
    <scope>NUCLEOTIDE SEQUENCE [LARGE SCALE GENOMIC DNA]</scope>
    <source>
        <strain evidence="2 3">NML171202</strain>
    </source>
</reference>
<feature type="transmembrane region" description="Helical" evidence="1">
    <location>
        <begin position="209"/>
        <end position="232"/>
    </location>
</feature>
<feature type="transmembrane region" description="Helical" evidence="1">
    <location>
        <begin position="43"/>
        <end position="64"/>
    </location>
</feature>
<feature type="transmembrane region" description="Helical" evidence="1">
    <location>
        <begin position="159"/>
        <end position="189"/>
    </location>
</feature>
<dbReference type="AlphaFoldDB" id="A0A4Q8L8Z1"/>
<organism evidence="2 3">
    <name type="scientific">Pseudoxanthomonas winnipegensis</name>
    <dbReference type="NCBI Taxonomy" id="2480810"/>
    <lineage>
        <taxon>Bacteria</taxon>
        <taxon>Pseudomonadati</taxon>
        <taxon>Pseudomonadota</taxon>
        <taxon>Gammaproteobacteria</taxon>
        <taxon>Lysobacterales</taxon>
        <taxon>Lysobacteraceae</taxon>
        <taxon>Pseudoxanthomonas</taxon>
    </lineage>
</organism>
<evidence type="ECO:0000313" key="2">
    <source>
        <dbReference type="EMBL" id="TAA24729.1"/>
    </source>
</evidence>
<protein>
    <submittedName>
        <fullName evidence="2">Uncharacterized protein</fullName>
    </submittedName>
</protein>
<feature type="transmembrane region" description="Helical" evidence="1">
    <location>
        <begin position="546"/>
        <end position="564"/>
    </location>
</feature>
<name>A0A4Q8L8Z1_9GAMM</name>
<comment type="caution">
    <text evidence="2">The sequence shown here is derived from an EMBL/GenBank/DDBJ whole genome shotgun (WGS) entry which is preliminary data.</text>
</comment>
<feature type="transmembrane region" description="Helical" evidence="1">
    <location>
        <begin position="12"/>
        <end position="31"/>
    </location>
</feature>
<sequence>MWSLFKVECVRFRTWTVIAALVHLCALGFGTRLMDLAQQTLPIHRAIGGVYALAGALLGLYQIGGYRRGSHWVTLLHRPVPPTRIALTLCGAAGVVLLVAVLLPTLLLAAWQQGTTARVVDLRHWLLPCAAWLSAMAGYLAGAFWALRGPRTALAAVALLAWLAFADATGIAMLAVELLVAAWLLALLLCAFRPDVEAAPRGPWASALLALPLSAGAYLVVLLMLFGVEFLWIAQGSHPLNTAVPPPGGHTEAEKMEPRARMLRALHDARPADLERLQAAVAAGKPQGLTVRFRQLPQRNALSNLTSLQFDDPERHVRWTFSHDRMRLQGENLLNGRAVGTLGIGPQREAFPYVAVPIGHMPGLPDDDTALLAGDTLYRYDSADQTITRWLGVPNEESIAGVGRIDGRWALMSDKALYFFRADPDLDGAASPKLLTRIALPTPTARLSSLDMIALSDGVLVCLVDSELAHTEDGTRPALFLLRGFDDGRPPVLHSTPLSFDYPALHRYRRWWPSPALHAALEQARAVFAPTSPLSAATPAPMPMPIMAFAGCLLLASAACAAYYAHREGLAGRVRLAWIVFCGFVGLPGLAAMMLMRPRARASV</sequence>
<evidence type="ECO:0000256" key="1">
    <source>
        <dbReference type="SAM" id="Phobius"/>
    </source>
</evidence>
<dbReference type="Proteomes" id="UP000291286">
    <property type="component" value="Unassembled WGS sequence"/>
</dbReference>
<feature type="transmembrane region" description="Helical" evidence="1">
    <location>
        <begin position="125"/>
        <end position="147"/>
    </location>
</feature>
<keyword evidence="1" id="KW-0472">Membrane</keyword>
<feature type="transmembrane region" description="Helical" evidence="1">
    <location>
        <begin position="85"/>
        <end position="113"/>
    </location>
</feature>
<gene>
    <name evidence="2" type="ORF">EA661_18730</name>
</gene>
<keyword evidence="1" id="KW-1133">Transmembrane helix</keyword>
<accession>A0A4Q8L8Z1</accession>